<keyword evidence="10" id="KW-1185">Reference proteome</keyword>
<proteinExistence type="inferred from homology"/>
<comment type="caution">
    <text evidence="9">The sequence shown here is derived from an EMBL/GenBank/DDBJ whole genome shotgun (WGS) entry which is preliminary data.</text>
</comment>
<dbReference type="GO" id="GO:0016020">
    <property type="term" value="C:membrane"/>
    <property type="evidence" value="ECO:0007669"/>
    <property type="project" value="UniProtKB-SubCell"/>
</dbReference>
<feature type="non-terminal residue" evidence="9">
    <location>
        <position position="1"/>
    </location>
</feature>
<dbReference type="InterPro" id="IPR036259">
    <property type="entry name" value="MFS_trans_sf"/>
</dbReference>
<dbReference type="InterPro" id="IPR018456">
    <property type="entry name" value="PTR2_symporter_CS"/>
</dbReference>
<organism evidence="9 10">
    <name type="scientific">Tieghemiomyces parasiticus</name>
    <dbReference type="NCBI Taxonomy" id="78921"/>
    <lineage>
        <taxon>Eukaryota</taxon>
        <taxon>Fungi</taxon>
        <taxon>Fungi incertae sedis</taxon>
        <taxon>Zoopagomycota</taxon>
        <taxon>Kickxellomycotina</taxon>
        <taxon>Dimargaritomycetes</taxon>
        <taxon>Dimargaritales</taxon>
        <taxon>Dimargaritaceae</taxon>
        <taxon>Tieghemiomyces</taxon>
    </lineage>
</organism>
<name>A0A9W7ZNH0_9FUNG</name>
<feature type="region of interest" description="Disordered" evidence="7">
    <location>
        <begin position="654"/>
        <end position="688"/>
    </location>
</feature>
<evidence type="ECO:0000256" key="6">
    <source>
        <dbReference type="RuleBase" id="RU003755"/>
    </source>
</evidence>
<evidence type="ECO:0000256" key="8">
    <source>
        <dbReference type="SAM" id="Phobius"/>
    </source>
</evidence>
<feature type="transmembrane region" description="Helical" evidence="8">
    <location>
        <begin position="438"/>
        <end position="457"/>
    </location>
</feature>
<feature type="transmembrane region" description="Helical" evidence="8">
    <location>
        <begin position="594"/>
        <end position="616"/>
    </location>
</feature>
<evidence type="ECO:0000313" key="9">
    <source>
        <dbReference type="EMBL" id="KAJ1908329.1"/>
    </source>
</evidence>
<keyword evidence="3 6" id="KW-0812">Transmembrane</keyword>
<feature type="transmembrane region" description="Helical" evidence="8">
    <location>
        <begin position="198"/>
        <end position="215"/>
    </location>
</feature>
<keyword evidence="4 8" id="KW-1133">Transmembrane helix</keyword>
<feature type="transmembrane region" description="Helical" evidence="8">
    <location>
        <begin position="281"/>
        <end position="301"/>
    </location>
</feature>
<feature type="transmembrane region" description="Helical" evidence="8">
    <location>
        <begin position="477"/>
        <end position="495"/>
    </location>
</feature>
<accession>A0A9W7ZNH0</accession>
<evidence type="ECO:0000256" key="3">
    <source>
        <dbReference type="ARBA" id="ARBA00022692"/>
    </source>
</evidence>
<dbReference type="EMBL" id="JANBPT010001396">
    <property type="protein sequence ID" value="KAJ1908329.1"/>
    <property type="molecule type" value="Genomic_DNA"/>
</dbReference>
<feature type="transmembrane region" description="Helical" evidence="8">
    <location>
        <begin position="257"/>
        <end position="275"/>
    </location>
</feature>
<feature type="transmembrane region" description="Helical" evidence="8">
    <location>
        <begin position="168"/>
        <end position="192"/>
    </location>
</feature>
<evidence type="ECO:0000256" key="1">
    <source>
        <dbReference type="ARBA" id="ARBA00004141"/>
    </source>
</evidence>
<dbReference type="PROSITE" id="PS01023">
    <property type="entry name" value="PTR2_2"/>
    <property type="match status" value="1"/>
</dbReference>
<reference evidence="9" key="1">
    <citation type="submission" date="2022-07" db="EMBL/GenBank/DDBJ databases">
        <title>Phylogenomic reconstructions and comparative analyses of Kickxellomycotina fungi.</title>
        <authorList>
            <person name="Reynolds N.K."/>
            <person name="Stajich J.E."/>
            <person name="Barry K."/>
            <person name="Grigoriev I.V."/>
            <person name="Crous P."/>
            <person name="Smith M.E."/>
        </authorList>
    </citation>
    <scope>NUCLEOTIDE SEQUENCE</scope>
    <source>
        <strain evidence="9">RSA 861</strain>
    </source>
</reference>
<feature type="compositionally biased region" description="Acidic residues" evidence="7">
    <location>
        <begin position="673"/>
        <end position="682"/>
    </location>
</feature>
<evidence type="ECO:0000256" key="4">
    <source>
        <dbReference type="ARBA" id="ARBA00022989"/>
    </source>
</evidence>
<comment type="subcellular location">
    <subcellularLocation>
        <location evidence="1 6">Membrane</location>
        <topology evidence="1 6">Multi-pass membrane protein</topology>
    </subcellularLocation>
</comment>
<evidence type="ECO:0000313" key="10">
    <source>
        <dbReference type="Proteomes" id="UP001150569"/>
    </source>
</evidence>
<feature type="transmembrane region" description="Helical" evidence="8">
    <location>
        <begin position="563"/>
        <end position="582"/>
    </location>
</feature>
<evidence type="ECO:0000256" key="2">
    <source>
        <dbReference type="ARBA" id="ARBA00005982"/>
    </source>
</evidence>
<dbReference type="InterPro" id="IPR000109">
    <property type="entry name" value="POT_fam"/>
</dbReference>
<evidence type="ECO:0000256" key="7">
    <source>
        <dbReference type="SAM" id="MobiDB-lite"/>
    </source>
</evidence>
<feature type="transmembrane region" description="Helical" evidence="8">
    <location>
        <begin position="507"/>
        <end position="530"/>
    </location>
</feature>
<feature type="transmembrane region" description="Helical" evidence="8">
    <location>
        <begin position="622"/>
        <end position="642"/>
    </location>
</feature>
<dbReference type="GO" id="GO:0006857">
    <property type="term" value="P:oligopeptide transport"/>
    <property type="evidence" value="ECO:0007669"/>
    <property type="project" value="InterPro"/>
</dbReference>
<dbReference type="SUPFAM" id="SSF103473">
    <property type="entry name" value="MFS general substrate transporter"/>
    <property type="match status" value="1"/>
</dbReference>
<protein>
    <submittedName>
        <fullName evidence="9">Peptide transporter ptr2</fullName>
    </submittedName>
</protein>
<keyword evidence="6" id="KW-0813">Transport</keyword>
<dbReference type="AlphaFoldDB" id="A0A9W7ZNH0"/>
<dbReference type="PANTHER" id="PTHR11654">
    <property type="entry name" value="OLIGOPEPTIDE TRANSPORTER-RELATED"/>
    <property type="match status" value="1"/>
</dbReference>
<dbReference type="Pfam" id="PF00854">
    <property type="entry name" value="PTR2"/>
    <property type="match status" value="1"/>
</dbReference>
<keyword evidence="5 8" id="KW-0472">Membrane</keyword>
<evidence type="ECO:0000256" key="5">
    <source>
        <dbReference type="ARBA" id="ARBA00023136"/>
    </source>
</evidence>
<sequence>AMTQTGTDHGDSGNSSAGVLHSVGHGIEMKPEGRDTVQMIGEKEAMAHVMENAGESRELDDVSLADPEHPEPTADQWKTLQIITDKIPAAALFIVLTELCERFTYYGLSGPFQNYIQYPYNPDGDQPGAIDGGQQMATGLTTFFQFWCYVTPIMGAIIADQYIGKVRAIILCSVTYTIGLIVLTATSIPSAIRGGSALPGLAVSMIIIGFGTGGIKSNVSPLIAEQYTRTRAFVKTKKDGTQVIVDPATTIQSIFNWFYWCINVGSLSAIATTSLERYVDFWPAYLLPTLAFLVGIVVFIAGRKTYRRVPPEGSVMVKAVRVIYLGIRRSRSSKHNVVYHPASSDGSDHLGTALDEKKKNMAASEDGSDVTSPALVGDGTAPTNFNVPQSPRTTQIHNWMDYAKPSSFVPEDLARHKVTWDDQFIDDLKRTLRACKVFLFYPIYWLCYSQITNNLISQASTMDTGGVPNDIMNNIDPLALTIMIPIFDRIIYPFLRRVGLNPKPVRRMALGFMFAAIAMAYTAIIQHVIYTRGPNFDHPLVDSDGNATDVPNDITVGAQAPSYLFIALSEIFAAITGLEYAYTKAPASMKSIVMSLFLFTNCGGSILNFAFLPALYDPFLQYMYTILACITFVTGCVFWYCFRHYDDDEDMETFRDASRSGATEDDSHRVVAGDDDEEAAEVEDPRHF</sequence>
<dbReference type="Proteomes" id="UP001150569">
    <property type="component" value="Unassembled WGS sequence"/>
</dbReference>
<dbReference type="Gene3D" id="1.20.1250.20">
    <property type="entry name" value="MFS general substrate transporter like domains"/>
    <property type="match status" value="1"/>
</dbReference>
<comment type="similarity">
    <text evidence="2 6">Belongs to the major facilitator superfamily. Proton-dependent oligopeptide transporter (POT/PTR) (TC 2.A.17) family.</text>
</comment>
<gene>
    <name evidence="9" type="primary">PTR2_2</name>
    <name evidence="9" type="ORF">IWQ60_011698</name>
</gene>
<dbReference type="GO" id="GO:0022857">
    <property type="term" value="F:transmembrane transporter activity"/>
    <property type="evidence" value="ECO:0007669"/>
    <property type="project" value="InterPro"/>
</dbReference>
<dbReference type="OrthoDB" id="8904098at2759"/>